<gene>
    <name evidence="1" type="ORF">VNO80_25506</name>
</gene>
<reference evidence="1 2" key="1">
    <citation type="submission" date="2024-01" db="EMBL/GenBank/DDBJ databases">
        <title>The genomes of 5 underutilized Papilionoideae crops provide insights into root nodulation and disease resistanc.</title>
        <authorList>
            <person name="Jiang F."/>
        </authorList>
    </citation>
    <scope>NUCLEOTIDE SEQUENCE [LARGE SCALE GENOMIC DNA]</scope>
    <source>
        <strain evidence="1">JINMINGXINNONG_FW02</strain>
        <tissue evidence="1">Leaves</tissue>
    </source>
</reference>
<protein>
    <submittedName>
        <fullName evidence="1">Uncharacterized protein</fullName>
    </submittedName>
</protein>
<proteinExistence type="predicted"/>
<dbReference type="EMBL" id="JAYMYR010000009">
    <property type="protein sequence ID" value="KAK7342551.1"/>
    <property type="molecule type" value="Genomic_DNA"/>
</dbReference>
<comment type="caution">
    <text evidence="1">The sequence shown here is derived from an EMBL/GenBank/DDBJ whole genome shotgun (WGS) entry which is preliminary data.</text>
</comment>
<dbReference type="AlphaFoldDB" id="A0AAN9LVF1"/>
<keyword evidence="2" id="KW-1185">Reference proteome</keyword>
<accession>A0AAN9LVF1</accession>
<organism evidence="1 2">
    <name type="scientific">Phaseolus coccineus</name>
    <name type="common">Scarlet runner bean</name>
    <name type="synonym">Phaseolus multiflorus</name>
    <dbReference type="NCBI Taxonomy" id="3886"/>
    <lineage>
        <taxon>Eukaryota</taxon>
        <taxon>Viridiplantae</taxon>
        <taxon>Streptophyta</taxon>
        <taxon>Embryophyta</taxon>
        <taxon>Tracheophyta</taxon>
        <taxon>Spermatophyta</taxon>
        <taxon>Magnoliopsida</taxon>
        <taxon>eudicotyledons</taxon>
        <taxon>Gunneridae</taxon>
        <taxon>Pentapetalae</taxon>
        <taxon>rosids</taxon>
        <taxon>fabids</taxon>
        <taxon>Fabales</taxon>
        <taxon>Fabaceae</taxon>
        <taxon>Papilionoideae</taxon>
        <taxon>50 kb inversion clade</taxon>
        <taxon>NPAAA clade</taxon>
        <taxon>indigoferoid/millettioid clade</taxon>
        <taxon>Phaseoleae</taxon>
        <taxon>Phaseolus</taxon>
    </lineage>
</organism>
<evidence type="ECO:0000313" key="1">
    <source>
        <dbReference type="EMBL" id="KAK7342551.1"/>
    </source>
</evidence>
<sequence length="102" mass="11791">MFITFVIASPIFVVTRLTSIRGRVHPVRVRLRLSSDRGATIFVVIWVVDMGSFVLIGEIRAANWGNFGLIEEIRATNWGNYFFNWGDYGTAYLLGKCFKWRR</sequence>
<name>A0AAN9LVF1_PHACN</name>
<evidence type="ECO:0000313" key="2">
    <source>
        <dbReference type="Proteomes" id="UP001374584"/>
    </source>
</evidence>
<dbReference type="Proteomes" id="UP001374584">
    <property type="component" value="Unassembled WGS sequence"/>
</dbReference>